<evidence type="ECO:0000256" key="2">
    <source>
        <dbReference type="SAM" id="MobiDB-lite"/>
    </source>
</evidence>
<feature type="compositionally biased region" description="Basic residues" evidence="2">
    <location>
        <begin position="1"/>
        <end position="11"/>
    </location>
</feature>
<dbReference type="STRING" id="573508.A0A1E3BL23"/>
<keyword evidence="1" id="KW-0175">Coiled coil</keyword>
<dbReference type="Proteomes" id="UP000094569">
    <property type="component" value="Unassembled WGS sequence"/>
</dbReference>
<feature type="compositionally biased region" description="Basic and acidic residues" evidence="2">
    <location>
        <begin position="12"/>
        <end position="21"/>
    </location>
</feature>
<dbReference type="OrthoDB" id="3918393at2759"/>
<organism evidence="3 4">
    <name type="scientific">Aspergillus cristatus</name>
    <name type="common">Chinese Fuzhuan brick tea-fermentation fungus</name>
    <name type="synonym">Eurotium cristatum</name>
    <dbReference type="NCBI Taxonomy" id="573508"/>
    <lineage>
        <taxon>Eukaryota</taxon>
        <taxon>Fungi</taxon>
        <taxon>Dikarya</taxon>
        <taxon>Ascomycota</taxon>
        <taxon>Pezizomycotina</taxon>
        <taxon>Eurotiomycetes</taxon>
        <taxon>Eurotiomycetidae</taxon>
        <taxon>Eurotiales</taxon>
        <taxon>Aspergillaceae</taxon>
        <taxon>Aspergillus</taxon>
        <taxon>Aspergillus subgen. Aspergillus</taxon>
    </lineage>
</organism>
<dbReference type="VEuPathDB" id="FungiDB:SI65_02345"/>
<gene>
    <name evidence="3" type="ORF">SI65_02345</name>
</gene>
<protein>
    <recommendedName>
        <fullName evidence="5">SWI5-dependent HO expression protein 3</fullName>
    </recommendedName>
</protein>
<evidence type="ECO:0000313" key="4">
    <source>
        <dbReference type="Proteomes" id="UP000094569"/>
    </source>
</evidence>
<name>A0A1E3BL23_ASPCR</name>
<sequence length="386" mass="43793">MVRFGRIKKKTKAEPAQDESRLSSAKSSSQEPYQEHDADTDITVPLPLSGPSPRKHTPHISLPHVDTTLLNMQQVNGLFDSKAPEEQNGSTVIESTDQSIFLSPNPPLSPNPSNCDAHSANGDASTTEWSSAVGHATTGKSGRVIHALQEDIARLTRECGVHRSKAEEANNLNDTLKTQVQNIGERLRNLEVANETNLQSISRKDQKIKELRMEVQSEKERRQKAEGTANRTDQLMTEARDEYNRKVAELQEIANYSKTQYDVLAQSAHRDRSEQQRRFKNIRDDYIALKTEHDKRIGDLERLDTILAEKDHEIEASRERFSKLFETYEAYKKANEEEMGRLIENGYRNEAKIDTALATMKETEGRMKWVIQVNEANLSNPEGEKQ</sequence>
<evidence type="ECO:0008006" key="5">
    <source>
        <dbReference type="Google" id="ProtNLM"/>
    </source>
</evidence>
<keyword evidence="4" id="KW-1185">Reference proteome</keyword>
<comment type="caution">
    <text evidence="3">The sequence shown here is derived from an EMBL/GenBank/DDBJ whole genome shotgun (WGS) entry which is preliminary data.</text>
</comment>
<feature type="region of interest" description="Disordered" evidence="2">
    <location>
        <begin position="102"/>
        <end position="126"/>
    </location>
</feature>
<feature type="region of interest" description="Disordered" evidence="2">
    <location>
        <begin position="1"/>
        <end position="61"/>
    </location>
</feature>
<proteinExistence type="predicted"/>
<reference evidence="3 4" key="1">
    <citation type="journal article" date="2016" name="BMC Genomics">
        <title>Comparative genomic and transcriptomic analyses of the Fuzhuan brick tea-fermentation fungus Aspergillus cristatus.</title>
        <authorList>
            <person name="Ge Y."/>
            <person name="Wang Y."/>
            <person name="Liu Y."/>
            <person name="Tan Y."/>
            <person name="Ren X."/>
            <person name="Zhang X."/>
            <person name="Hyde K.D."/>
            <person name="Liu Y."/>
            <person name="Liu Z."/>
        </authorList>
    </citation>
    <scope>NUCLEOTIDE SEQUENCE [LARGE SCALE GENOMIC DNA]</scope>
    <source>
        <strain evidence="3 4">GZAAS20.1005</strain>
    </source>
</reference>
<feature type="compositionally biased region" description="Polar residues" evidence="2">
    <location>
        <begin position="22"/>
        <end position="32"/>
    </location>
</feature>
<dbReference type="AlphaFoldDB" id="A0A1E3BL23"/>
<evidence type="ECO:0000256" key="1">
    <source>
        <dbReference type="SAM" id="Coils"/>
    </source>
</evidence>
<evidence type="ECO:0000313" key="3">
    <source>
        <dbReference type="EMBL" id="ODM21501.1"/>
    </source>
</evidence>
<accession>A0A1E3BL23</accession>
<dbReference type="EMBL" id="JXNT01000002">
    <property type="protein sequence ID" value="ODM21501.1"/>
    <property type="molecule type" value="Genomic_DNA"/>
</dbReference>
<feature type="coiled-coil region" evidence="1">
    <location>
        <begin position="166"/>
        <end position="228"/>
    </location>
</feature>